<dbReference type="GO" id="GO:0061503">
    <property type="term" value="F:tRNA threonylcarbamoyladenosine dehydratase"/>
    <property type="evidence" value="ECO:0007669"/>
    <property type="project" value="TreeGrafter"/>
</dbReference>
<protein>
    <submittedName>
        <fullName evidence="2">Thiamine biosynthesis protein ThiF</fullName>
    </submittedName>
</protein>
<evidence type="ECO:0000313" key="3">
    <source>
        <dbReference type="Proteomes" id="UP000030949"/>
    </source>
</evidence>
<dbReference type="InterPro" id="IPR000594">
    <property type="entry name" value="ThiF_NAD_FAD-bd"/>
</dbReference>
<reference evidence="3" key="1">
    <citation type="submission" date="2015-03" db="EMBL/GenBank/DDBJ databases">
        <title>Pseudomonas frederiksbergensis hydrocarbon degrader.</title>
        <authorList>
            <person name="Brown L.M."/>
            <person name="Ruiz O.N."/>
            <person name="Mueller S."/>
            <person name="Gunasekera T.S."/>
        </authorList>
    </citation>
    <scope>NUCLEOTIDE SEQUENCE [LARGE SCALE GENOMIC DNA]</scope>
    <source>
        <strain evidence="3">SI8</strain>
    </source>
</reference>
<proteinExistence type="predicted"/>
<organism evidence="2 3">
    <name type="scientific">Pseudomonas frederiksbergensis</name>
    <dbReference type="NCBI Taxonomy" id="104087"/>
    <lineage>
        <taxon>Bacteria</taxon>
        <taxon>Pseudomonadati</taxon>
        <taxon>Pseudomonadota</taxon>
        <taxon>Gammaproteobacteria</taxon>
        <taxon>Pseudomonadales</taxon>
        <taxon>Pseudomonadaceae</taxon>
        <taxon>Pseudomonas</taxon>
    </lineage>
</organism>
<dbReference type="AlphaFoldDB" id="A0A0B1YWM2"/>
<dbReference type="InterPro" id="IPR035985">
    <property type="entry name" value="Ubiquitin-activating_enz"/>
</dbReference>
<gene>
    <name evidence="2" type="ORF">JZ00_21305</name>
</gene>
<dbReference type="Proteomes" id="UP000030949">
    <property type="component" value="Unassembled WGS sequence"/>
</dbReference>
<dbReference type="GO" id="GO:0008641">
    <property type="term" value="F:ubiquitin-like modifier activating enzyme activity"/>
    <property type="evidence" value="ECO:0007669"/>
    <property type="project" value="InterPro"/>
</dbReference>
<name>A0A0B1YWM2_9PSED</name>
<feature type="domain" description="THIF-type NAD/FAD binding fold" evidence="1">
    <location>
        <begin position="338"/>
        <end position="451"/>
    </location>
</feature>
<sequence length="594" mass="64482">MDALADPITTPLQRGIVALRNALGQDAADALLQPAPMRADEAASFHFPLPIDYTGQERRLRIGFPSNFPRGLLRLNVEPSPWLVWPHATKSGLCLHGFQERPIMGSSEVVVEDSLARLAQIVSLSKMGSSQATRDIEFQNEITTYWSFQHGQSFQNLLLLDRPQAASQLFALSDPRRAVPSGQETVWLASNVAALKGHYRRVVGRSAVIRAAETPGFYVKLQTYPDIRTPDPEDLLPWLTPHLKPDDAEQLLAWFELNGTLASRWIVLELPGGADAPTYCLNVRSLGVQQERGAKFGLRTARRRPAIANAHPPALVRATTLDVLDRASILSRDISGTAQRLENARVVCVGVGSLGSAVAIQLARSGVGHLTLIDPDTLVSANLGRHVLGADSLGRLKASALRDKILLDLPTTECTAYSTFAEVVMSSKPEVFDNADLVVITTADWQSEVTVWRAKSSGASWGLLQAWSEPYTQVGHALFAPAGTFDGRHLFTNIGDFLHKFTEWPGGGVVPLPACGESFIPGGSLGMTNIASMVSHTALRALTGNIATASWVSSIYRPEDVPSLGGQYRGPKLPEGAQQLLLERGWPEPKDEMV</sequence>
<dbReference type="SUPFAM" id="SSF69572">
    <property type="entry name" value="Activating enzymes of the ubiquitin-like proteins"/>
    <property type="match status" value="1"/>
</dbReference>
<dbReference type="InterPro" id="IPR045886">
    <property type="entry name" value="ThiF/MoeB/HesA"/>
</dbReference>
<evidence type="ECO:0000313" key="2">
    <source>
        <dbReference type="EMBL" id="KHK62790.1"/>
    </source>
</evidence>
<dbReference type="GO" id="GO:0061504">
    <property type="term" value="P:cyclic threonylcarbamoyladenosine biosynthetic process"/>
    <property type="evidence" value="ECO:0007669"/>
    <property type="project" value="TreeGrafter"/>
</dbReference>
<dbReference type="Gene3D" id="3.40.50.720">
    <property type="entry name" value="NAD(P)-binding Rossmann-like Domain"/>
    <property type="match status" value="1"/>
</dbReference>
<accession>A0A0B1YWM2</accession>
<dbReference type="PANTHER" id="PTHR43267">
    <property type="entry name" value="TRNA THREONYLCARBAMOYLADENOSINE DEHYDRATASE"/>
    <property type="match status" value="1"/>
</dbReference>
<dbReference type="Pfam" id="PF00899">
    <property type="entry name" value="ThiF"/>
    <property type="match status" value="1"/>
</dbReference>
<comment type="caution">
    <text evidence="2">The sequence shown here is derived from an EMBL/GenBank/DDBJ whole genome shotgun (WGS) entry which is preliminary data.</text>
</comment>
<dbReference type="OrthoDB" id="891532at2"/>
<dbReference type="PANTHER" id="PTHR43267:SF1">
    <property type="entry name" value="TRNA THREONYLCARBAMOYLADENOSINE DEHYDRATASE"/>
    <property type="match status" value="1"/>
</dbReference>
<dbReference type="EMBL" id="JQGJ01000015">
    <property type="protein sequence ID" value="KHK62790.1"/>
    <property type="molecule type" value="Genomic_DNA"/>
</dbReference>
<evidence type="ECO:0000259" key="1">
    <source>
        <dbReference type="Pfam" id="PF00899"/>
    </source>
</evidence>
<dbReference type="RefSeq" id="WP_024014891.1">
    <property type="nucleotide sequence ID" value="NZ_JQGJ02000013.1"/>
</dbReference>